<evidence type="ECO:0000313" key="2">
    <source>
        <dbReference type="EMBL" id="SUZ93285.1"/>
    </source>
</evidence>
<evidence type="ECO:0000259" key="1">
    <source>
        <dbReference type="Pfam" id="PF00462"/>
    </source>
</evidence>
<dbReference type="InterPro" id="IPR036249">
    <property type="entry name" value="Thioredoxin-like_sf"/>
</dbReference>
<dbReference type="Pfam" id="PF00462">
    <property type="entry name" value="Glutaredoxin"/>
    <property type="match status" value="1"/>
</dbReference>
<organism evidence="2">
    <name type="scientific">marine metagenome</name>
    <dbReference type="NCBI Taxonomy" id="408172"/>
    <lineage>
        <taxon>unclassified sequences</taxon>
        <taxon>metagenomes</taxon>
        <taxon>ecological metagenomes</taxon>
    </lineage>
</organism>
<dbReference type="AlphaFoldDB" id="A0A381RN39"/>
<sequence>MIEIWSKPNCVFCDKAEKLCRMKGLDYKKYMLDVDFSREDLMNKFPEARTFPQITKDDQYIGGYTELEQHLR</sequence>
<protein>
    <recommendedName>
        <fullName evidence="1">Glutaredoxin domain-containing protein</fullName>
    </recommendedName>
</protein>
<feature type="domain" description="Glutaredoxin" evidence="1">
    <location>
        <begin position="2"/>
        <end position="61"/>
    </location>
</feature>
<proteinExistence type="predicted"/>
<name>A0A381RN39_9ZZZZ</name>
<reference evidence="2" key="1">
    <citation type="submission" date="2018-05" db="EMBL/GenBank/DDBJ databases">
        <authorList>
            <person name="Lanie J.A."/>
            <person name="Ng W.-L."/>
            <person name="Kazmierczak K.M."/>
            <person name="Andrzejewski T.M."/>
            <person name="Davidsen T.M."/>
            <person name="Wayne K.J."/>
            <person name="Tettelin H."/>
            <person name="Glass J.I."/>
            <person name="Rusch D."/>
            <person name="Podicherti R."/>
            <person name="Tsui H.-C.T."/>
            <person name="Winkler M.E."/>
        </authorList>
    </citation>
    <scope>NUCLEOTIDE SEQUENCE</scope>
</reference>
<dbReference type="InterPro" id="IPR002109">
    <property type="entry name" value="Glutaredoxin"/>
</dbReference>
<dbReference type="EMBL" id="UINC01002133">
    <property type="protein sequence ID" value="SUZ93285.1"/>
    <property type="molecule type" value="Genomic_DNA"/>
</dbReference>
<dbReference type="Gene3D" id="3.40.30.10">
    <property type="entry name" value="Glutaredoxin"/>
    <property type="match status" value="1"/>
</dbReference>
<dbReference type="SUPFAM" id="SSF52833">
    <property type="entry name" value="Thioredoxin-like"/>
    <property type="match status" value="1"/>
</dbReference>
<gene>
    <name evidence="2" type="ORF">METZ01_LOCUS46139</name>
</gene>
<dbReference type="PROSITE" id="PS51354">
    <property type="entry name" value="GLUTAREDOXIN_2"/>
    <property type="match status" value="1"/>
</dbReference>
<accession>A0A381RN39</accession>